<dbReference type="Proteomes" id="UP001178461">
    <property type="component" value="Chromosome 15"/>
</dbReference>
<dbReference type="EMBL" id="OX395141">
    <property type="protein sequence ID" value="CAI5794767.1"/>
    <property type="molecule type" value="Genomic_DNA"/>
</dbReference>
<organism evidence="2 3">
    <name type="scientific">Podarcis lilfordi</name>
    <name type="common">Lilford's wall lizard</name>
    <dbReference type="NCBI Taxonomy" id="74358"/>
    <lineage>
        <taxon>Eukaryota</taxon>
        <taxon>Metazoa</taxon>
        <taxon>Chordata</taxon>
        <taxon>Craniata</taxon>
        <taxon>Vertebrata</taxon>
        <taxon>Euteleostomi</taxon>
        <taxon>Lepidosauria</taxon>
        <taxon>Squamata</taxon>
        <taxon>Bifurcata</taxon>
        <taxon>Unidentata</taxon>
        <taxon>Episquamata</taxon>
        <taxon>Laterata</taxon>
        <taxon>Lacertibaenia</taxon>
        <taxon>Lacertidae</taxon>
        <taxon>Podarcis</taxon>
    </lineage>
</organism>
<evidence type="ECO:0000313" key="2">
    <source>
        <dbReference type="EMBL" id="CAI5794767.1"/>
    </source>
</evidence>
<keyword evidence="3" id="KW-1185">Reference proteome</keyword>
<feature type="compositionally biased region" description="Pro residues" evidence="1">
    <location>
        <begin position="1"/>
        <end position="11"/>
    </location>
</feature>
<proteinExistence type="predicted"/>
<evidence type="ECO:0000313" key="3">
    <source>
        <dbReference type="Proteomes" id="UP001178461"/>
    </source>
</evidence>
<evidence type="ECO:0000256" key="1">
    <source>
        <dbReference type="SAM" id="MobiDB-lite"/>
    </source>
</evidence>
<sequence length="147" mass="14482">MAESGAPPPPARAGILDGGSGSGDGALRGSAVGDGGGAVHCALRAHGTKLWRGAHGQARQIAPRRGRNTVVAFQPRGRAGSRLLLPDLSVPGRIPFQPARRGCASRSAVGTATSAGSCATLHGAGVAEPSCCPPTPAGTALSSMTRS</sequence>
<protein>
    <submittedName>
        <fullName evidence="2">Uncharacterized protein</fullName>
    </submittedName>
</protein>
<dbReference type="AlphaFoldDB" id="A0AA35PRX5"/>
<name>A0AA35PRX5_9SAUR</name>
<reference evidence="2" key="1">
    <citation type="submission" date="2022-12" db="EMBL/GenBank/DDBJ databases">
        <authorList>
            <person name="Alioto T."/>
            <person name="Alioto T."/>
            <person name="Gomez Garrido J."/>
        </authorList>
    </citation>
    <scope>NUCLEOTIDE SEQUENCE</scope>
</reference>
<accession>A0AA35PRX5</accession>
<feature type="region of interest" description="Disordered" evidence="1">
    <location>
        <begin position="1"/>
        <end position="30"/>
    </location>
</feature>
<feature type="compositionally biased region" description="Gly residues" evidence="1">
    <location>
        <begin position="16"/>
        <end position="30"/>
    </location>
</feature>
<gene>
    <name evidence="2" type="ORF">PODLI_1B015243</name>
</gene>